<dbReference type="InterPro" id="IPR038610">
    <property type="entry name" value="FliK-like_C_sf"/>
</dbReference>
<protein>
    <submittedName>
        <fullName evidence="3">Flagellar hook-length control protein FliK</fullName>
    </submittedName>
</protein>
<dbReference type="CDD" id="cd17470">
    <property type="entry name" value="T3SS_Flik_C"/>
    <property type="match status" value="1"/>
</dbReference>
<dbReference type="Pfam" id="PF02120">
    <property type="entry name" value="Flg_hook"/>
    <property type="match status" value="1"/>
</dbReference>
<name>A0ABT1MLP6_9RHOB</name>
<comment type="caution">
    <text evidence="3">The sequence shown here is derived from an EMBL/GenBank/DDBJ whole genome shotgun (WGS) entry which is preliminary data.</text>
</comment>
<keyword evidence="3" id="KW-0966">Cell projection</keyword>
<geneLocation type="plasmid" evidence="3">
    <name>unnamed1</name>
</geneLocation>
<keyword evidence="3" id="KW-0969">Cilium</keyword>
<feature type="region of interest" description="Disordered" evidence="1">
    <location>
        <begin position="223"/>
        <end position="249"/>
    </location>
</feature>
<sequence>MENLLNLILGPLRQPAALPGAGDGVETVSGDVAAWLEAVAPEADGIDARDDLAGSEAETSAEDDDQDHWITVGSAIEREVWAWTGISGGVAASLDGSDIAGEAEILTAESGRLLGLASNPAPTAVAVEHGGSVRREAEGEMAVTPPGAAAPKAVDDGALFVQREGLGAGFGTDDKPKLPEASVLGGGTTQGETTDPAIDQIASRTRRAGGAEAAAVFTGPAAAGVSADDRTPSESGPVAAVQGSRDDAERLEGDRVVRRANADSVDNSRPADPRVHHAPLVLARRDTLDGGQHDFLDPAAKPGFAGDDVAIGAVAARIDGATVSASDSAALTAHGRSPEVTAQNVARQIGEATLRHRQGEIEIALSPEELGRVRLVVSGGERGAIVTVFFDRADVLDLMRRHPEQLLQDLRDSGFADARLDLRDGSGGQRQRPEQPGSRTDRTPSDPVESLAAAARAANPIRPAAQVVASDRHLDIRL</sequence>
<feature type="domain" description="Flagellar hook-length control protein-like C-terminal" evidence="2">
    <location>
        <begin position="353"/>
        <end position="430"/>
    </location>
</feature>
<evidence type="ECO:0000313" key="4">
    <source>
        <dbReference type="Proteomes" id="UP001203945"/>
    </source>
</evidence>
<dbReference type="InterPro" id="IPR021136">
    <property type="entry name" value="Flagellar_hook_control-like_C"/>
</dbReference>
<dbReference type="RefSeq" id="WP_255328179.1">
    <property type="nucleotide sequence ID" value="NZ_JAKZEU010000001.1"/>
</dbReference>
<gene>
    <name evidence="3" type="ORF">MLD63_02075</name>
</gene>
<proteinExistence type="predicted"/>
<evidence type="ECO:0000259" key="2">
    <source>
        <dbReference type="Pfam" id="PF02120"/>
    </source>
</evidence>
<feature type="region of interest" description="Disordered" evidence="1">
    <location>
        <begin position="419"/>
        <end position="448"/>
    </location>
</feature>
<keyword evidence="3" id="KW-0614">Plasmid</keyword>
<accession>A0ABT1MLP6</accession>
<keyword evidence="3" id="KW-0282">Flagellum</keyword>
<dbReference type="Gene3D" id="3.30.750.140">
    <property type="match status" value="1"/>
</dbReference>
<evidence type="ECO:0000256" key="1">
    <source>
        <dbReference type="SAM" id="MobiDB-lite"/>
    </source>
</evidence>
<organism evidence="3 4">
    <name type="scientific">Paracoccus albicereus</name>
    <dbReference type="NCBI Taxonomy" id="2922394"/>
    <lineage>
        <taxon>Bacteria</taxon>
        <taxon>Pseudomonadati</taxon>
        <taxon>Pseudomonadota</taxon>
        <taxon>Alphaproteobacteria</taxon>
        <taxon>Rhodobacterales</taxon>
        <taxon>Paracoccaceae</taxon>
        <taxon>Paracoccus</taxon>
    </lineage>
</organism>
<dbReference type="EMBL" id="JAKZEU010000001">
    <property type="protein sequence ID" value="MCQ0969224.1"/>
    <property type="molecule type" value="Genomic_DNA"/>
</dbReference>
<dbReference type="Proteomes" id="UP001203945">
    <property type="component" value="Unassembled WGS sequence"/>
</dbReference>
<keyword evidence="4" id="KW-1185">Reference proteome</keyword>
<feature type="region of interest" description="Disordered" evidence="1">
    <location>
        <begin position="170"/>
        <end position="195"/>
    </location>
</feature>
<reference evidence="3 4" key="1">
    <citation type="submission" date="2022-03" db="EMBL/GenBank/DDBJ databases">
        <authorList>
            <person name="He Y."/>
        </authorList>
    </citation>
    <scope>NUCLEOTIDE SEQUENCE [LARGE SCALE GENOMIC DNA]</scope>
    <source>
        <strain evidence="3 4">TK19116</strain>
        <plasmid evidence="3">unnamed1</plasmid>
    </source>
</reference>
<evidence type="ECO:0000313" key="3">
    <source>
        <dbReference type="EMBL" id="MCQ0969224.1"/>
    </source>
</evidence>